<evidence type="ECO:0000313" key="1">
    <source>
        <dbReference type="EnsemblMetazoa" id="GPPI048144-PA"/>
    </source>
</evidence>
<dbReference type="AlphaFoldDB" id="A0A1B0C3K3"/>
<reference evidence="2" key="1">
    <citation type="submission" date="2015-01" db="EMBL/GenBank/DDBJ databases">
        <authorList>
            <person name="Aksoy S."/>
            <person name="Warren W."/>
            <person name="Wilson R.K."/>
        </authorList>
    </citation>
    <scope>NUCLEOTIDE SEQUENCE [LARGE SCALE GENOMIC DNA]</scope>
    <source>
        <strain evidence="2">IAEA</strain>
    </source>
</reference>
<keyword evidence="2" id="KW-1185">Reference proteome</keyword>
<organism evidence="1 2">
    <name type="scientific">Glossina palpalis gambiensis</name>
    <dbReference type="NCBI Taxonomy" id="67801"/>
    <lineage>
        <taxon>Eukaryota</taxon>
        <taxon>Metazoa</taxon>
        <taxon>Ecdysozoa</taxon>
        <taxon>Arthropoda</taxon>
        <taxon>Hexapoda</taxon>
        <taxon>Insecta</taxon>
        <taxon>Pterygota</taxon>
        <taxon>Neoptera</taxon>
        <taxon>Endopterygota</taxon>
        <taxon>Diptera</taxon>
        <taxon>Brachycera</taxon>
        <taxon>Muscomorpha</taxon>
        <taxon>Hippoboscoidea</taxon>
        <taxon>Glossinidae</taxon>
        <taxon>Glossina</taxon>
    </lineage>
</organism>
<dbReference type="EMBL" id="JXJN01024990">
    <property type="status" value="NOT_ANNOTATED_CDS"/>
    <property type="molecule type" value="Genomic_DNA"/>
</dbReference>
<dbReference type="EnsemblMetazoa" id="GPPI048144-RA">
    <property type="protein sequence ID" value="GPPI048144-PA"/>
    <property type="gene ID" value="GPPI048144"/>
</dbReference>
<accession>A0A1B0C3K3</accession>
<dbReference type="Proteomes" id="UP000092460">
    <property type="component" value="Unassembled WGS sequence"/>
</dbReference>
<reference evidence="1" key="2">
    <citation type="submission" date="2020-05" db="UniProtKB">
        <authorList>
            <consortium name="EnsemblMetazoa"/>
        </authorList>
    </citation>
    <scope>IDENTIFICATION</scope>
    <source>
        <strain evidence="1">IAEA</strain>
    </source>
</reference>
<dbReference type="VEuPathDB" id="VectorBase:GPPI048144"/>
<sequence length="70" mass="7597">MATSAMDNPEKICNKIRFSGPNPWLQPTDLAENGNLMHTTHKICKGVAQLACNILVEQSSLSGQLTDGQK</sequence>
<proteinExistence type="predicted"/>
<evidence type="ECO:0000313" key="2">
    <source>
        <dbReference type="Proteomes" id="UP000092460"/>
    </source>
</evidence>
<name>A0A1B0C3K3_9MUSC</name>
<protein>
    <submittedName>
        <fullName evidence="1">Uncharacterized protein</fullName>
    </submittedName>
</protein>